<dbReference type="EMBL" id="CP007441">
    <property type="protein sequence ID" value="AHL75773.1"/>
    <property type="molecule type" value="Genomic_DNA"/>
</dbReference>
<dbReference type="RefSeq" id="WP_025241971.1">
    <property type="nucleotide sequence ID" value="NZ_CP007441.1"/>
</dbReference>
<dbReference type="SMART" id="SM00829">
    <property type="entry name" value="PKS_ER"/>
    <property type="match status" value="1"/>
</dbReference>
<dbReference type="KEGG" id="pstt:CH92_11965"/>
<dbReference type="OrthoDB" id="9782155at2"/>
<dbReference type="InterPro" id="IPR051397">
    <property type="entry name" value="Zn-ADH-like_protein"/>
</dbReference>
<dbReference type="InterPro" id="IPR036291">
    <property type="entry name" value="NAD(P)-bd_dom_sf"/>
</dbReference>
<evidence type="ECO:0000259" key="1">
    <source>
        <dbReference type="SMART" id="SM00829"/>
    </source>
</evidence>
<reference evidence="3" key="1">
    <citation type="journal article" date="2014" name="Genome Announc.">
        <title>Complete Genome Sequence of the Highly Transformable Pseudomonas stutzeri Strain 28a24.</title>
        <authorList>
            <person name="Smith B.A."/>
            <person name="Dougherty K.M."/>
            <person name="Baltrus D.A."/>
        </authorList>
    </citation>
    <scope>NUCLEOTIDE SEQUENCE [LARGE SCALE GENOMIC DNA]</scope>
    <source>
        <strain evidence="3">28a24</strain>
    </source>
</reference>
<gene>
    <name evidence="2" type="ORF">CH92_11965</name>
</gene>
<dbReference type="InterPro" id="IPR013149">
    <property type="entry name" value="ADH-like_C"/>
</dbReference>
<dbReference type="InterPro" id="IPR011032">
    <property type="entry name" value="GroES-like_sf"/>
</dbReference>
<dbReference type="InterPro" id="IPR014188">
    <property type="entry name" value="Acrylyl-CoA_reductase_AcuI"/>
</dbReference>
<dbReference type="AlphaFoldDB" id="W8R830"/>
<dbReference type="PANTHER" id="PTHR43677">
    <property type="entry name" value="SHORT-CHAIN DEHYDROGENASE/REDUCTASE"/>
    <property type="match status" value="1"/>
</dbReference>
<dbReference type="Proteomes" id="UP000019522">
    <property type="component" value="Chromosome"/>
</dbReference>
<dbReference type="GO" id="GO:0043957">
    <property type="term" value="F:acryloyl-CoA reductase (NADPH) activity"/>
    <property type="evidence" value="ECO:0007669"/>
    <property type="project" value="TreeGrafter"/>
</dbReference>
<feature type="domain" description="Enoyl reductase (ER)" evidence="1">
    <location>
        <begin position="15"/>
        <end position="328"/>
    </location>
</feature>
<name>W8R830_STUST</name>
<dbReference type="Gene3D" id="3.40.50.720">
    <property type="entry name" value="NAD(P)-binding Rossmann-like Domain"/>
    <property type="match status" value="1"/>
</dbReference>
<dbReference type="NCBIfam" id="TIGR02823">
    <property type="entry name" value="oxido_YhdH"/>
    <property type="match status" value="1"/>
</dbReference>
<organism evidence="2 3">
    <name type="scientific">Stutzerimonas stutzeri</name>
    <name type="common">Pseudomonas stutzeri</name>
    <dbReference type="NCBI Taxonomy" id="316"/>
    <lineage>
        <taxon>Bacteria</taxon>
        <taxon>Pseudomonadati</taxon>
        <taxon>Pseudomonadota</taxon>
        <taxon>Gammaproteobacteria</taxon>
        <taxon>Pseudomonadales</taxon>
        <taxon>Pseudomonadaceae</taxon>
        <taxon>Stutzerimonas</taxon>
    </lineage>
</organism>
<dbReference type="Pfam" id="PF08240">
    <property type="entry name" value="ADH_N"/>
    <property type="match status" value="1"/>
</dbReference>
<accession>W8R830</accession>
<evidence type="ECO:0000313" key="2">
    <source>
        <dbReference type="EMBL" id="AHL75773.1"/>
    </source>
</evidence>
<dbReference type="PATRIC" id="fig|316.77.peg.2399"/>
<dbReference type="CDD" id="cd05280">
    <property type="entry name" value="MDR_yhdh_yhfp"/>
    <property type="match status" value="1"/>
</dbReference>
<dbReference type="InterPro" id="IPR013154">
    <property type="entry name" value="ADH-like_N"/>
</dbReference>
<dbReference type="InterPro" id="IPR020843">
    <property type="entry name" value="ER"/>
</dbReference>
<dbReference type="PANTHER" id="PTHR43677:SF1">
    <property type="entry name" value="ACRYLYL-COA REDUCTASE ACUI-RELATED"/>
    <property type="match status" value="1"/>
</dbReference>
<proteinExistence type="predicted"/>
<dbReference type="SUPFAM" id="SSF50129">
    <property type="entry name" value="GroES-like"/>
    <property type="match status" value="1"/>
</dbReference>
<reference evidence="2 3" key="2">
    <citation type="submission" date="2014-03" db="EMBL/GenBank/DDBJ databases">
        <authorList>
            <person name="Baltrus D."/>
            <person name="Dougherty K."/>
        </authorList>
    </citation>
    <scope>NUCLEOTIDE SEQUENCE</scope>
    <source>
        <strain evidence="2 3">28a24</strain>
    </source>
</reference>
<sequence length="331" mass="35027">MRSFKALQASEYADGRFETRVVERGIDELPAGEVLIRVSYSSLNYKDALSAGGNRGVTRNFPHTPGIDAAGTVAESSASEFSEGDEVIVTGYDLGMNTAGGFGQFIRVPAAWVIKRPAGLSLREAMVLGTAGLTAALCVDRLEQAGLEPAADAPVLVTGATGGVGSIAVALLSRLGYSVAAVTGKADQAAFLTRLGADQIIERRVLEEGADKPLLKERWAGAVDTVGGDILFNVVKSLRRGASVSCCGLTAGTNFQGNVMPFILRGVNLLGIDSVEIPLVVKASMWDRLSVQWKLANLNDLVQEISLEDLPEAIERILAGRQVGRMLVRLE</sequence>
<protein>
    <submittedName>
        <fullName evidence="2">Quinone oxidoreductase</fullName>
    </submittedName>
</protein>
<dbReference type="Gene3D" id="3.90.180.10">
    <property type="entry name" value="Medium-chain alcohol dehydrogenases, catalytic domain"/>
    <property type="match status" value="1"/>
</dbReference>
<evidence type="ECO:0000313" key="3">
    <source>
        <dbReference type="Proteomes" id="UP000019522"/>
    </source>
</evidence>
<dbReference type="SUPFAM" id="SSF51735">
    <property type="entry name" value="NAD(P)-binding Rossmann-fold domains"/>
    <property type="match status" value="1"/>
</dbReference>
<dbReference type="Pfam" id="PF00107">
    <property type="entry name" value="ADH_zinc_N"/>
    <property type="match status" value="1"/>
</dbReference>